<keyword evidence="5" id="KW-1185">Reference proteome</keyword>
<dbReference type="PRINTS" id="PR00080">
    <property type="entry name" value="SDRFAMILY"/>
</dbReference>
<name>A0A1H9HZ90_9GAMM</name>
<evidence type="ECO:0000313" key="5">
    <source>
        <dbReference type="Proteomes" id="UP000199233"/>
    </source>
</evidence>
<dbReference type="InterPro" id="IPR002347">
    <property type="entry name" value="SDR_fam"/>
</dbReference>
<accession>A0A1H9HZ90</accession>
<gene>
    <name evidence="4" type="ORF">SAMN04488038_10995</name>
</gene>
<keyword evidence="2" id="KW-0560">Oxidoreductase</keyword>
<dbReference type="PRINTS" id="PR00081">
    <property type="entry name" value="GDHRDH"/>
</dbReference>
<proteinExistence type="inferred from homology"/>
<dbReference type="GO" id="GO:0016491">
    <property type="term" value="F:oxidoreductase activity"/>
    <property type="evidence" value="ECO:0007669"/>
    <property type="project" value="UniProtKB-KW"/>
</dbReference>
<evidence type="ECO:0000313" key="4">
    <source>
        <dbReference type="EMBL" id="SEQ67512.1"/>
    </source>
</evidence>
<dbReference type="Pfam" id="PF00106">
    <property type="entry name" value="adh_short"/>
    <property type="match status" value="1"/>
</dbReference>
<dbReference type="STRING" id="489703.SAMN04488038_10995"/>
<dbReference type="RefSeq" id="WP_093286497.1">
    <property type="nucleotide sequence ID" value="NZ_FOFS01000009.1"/>
</dbReference>
<dbReference type="Gene3D" id="3.40.50.720">
    <property type="entry name" value="NAD(P)-binding Rossmann-like Domain"/>
    <property type="match status" value="1"/>
</dbReference>
<sequence length="258" mass="28064">MQAQTIFITGAAAGIGLQTARLFHARGWQLGVYDVDAAGIERLKAELGERVIGAALDVRDATAFAGALRDFHARYGRLDLLFNNAGVLAVGDFESIAAERHQAIIDINVKGVLQGCLAALPYLRQTTGSRVINMASASAIYGTPGFASYSASKFAVKGLSEALDIEWARHGIRVMDVMPLFVATHMVSGLASTPDSVRRLGVRLKAEDIARTVWDAAHWRLWRRVHWYPGLQTRLLALANKLAPALANRITIRKISGY</sequence>
<dbReference type="PANTHER" id="PTHR43391:SF82">
    <property type="entry name" value="OXIDOREDUCTASE SADH-RELATED"/>
    <property type="match status" value="1"/>
</dbReference>
<protein>
    <submittedName>
        <fullName evidence="4">NADP-dependent 3-hydroxy acid dehydrogenase YdfG</fullName>
    </submittedName>
</protein>
<dbReference type="NCBIfam" id="NF006123">
    <property type="entry name" value="PRK08267.1"/>
    <property type="match status" value="1"/>
</dbReference>
<dbReference type="Proteomes" id="UP000199233">
    <property type="component" value="Unassembled WGS sequence"/>
</dbReference>
<evidence type="ECO:0000256" key="3">
    <source>
        <dbReference type="RuleBase" id="RU000363"/>
    </source>
</evidence>
<dbReference type="EMBL" id="FOFS01000009">
    <property type="protein sequence ID" value="SEQ67512.1"/>
    <property type="molecule type" value="Genomic_DNA"/>
</dbReference>
<evidence type="ECO:0000256" key="2">
    <source>
        <dbReference type="ARBA" id="ARBA00023002"/>
    </source>
</evidence>
<reference evidence="4 5" key="1">
    <citation type="submission" date="2016-10" db="EMBL/GenBank/DDBJ databases">
        <authorList>
            <person name="de Groot N.N."/>
        </authorList>
    </citation>
    <scope>NUCLEOTIDE SEQUENCE [LARGE SCALE GENOMIC DNA]</scope>
    <source>
        <strain evidence="4 5">DSM 25927</strain>
    </source>
</reference>
<dbReference type="OrthoDB" id="658698at2"/>
<organism evidence="4 5">
    <name type="scientific">Solimonas aquatica</name>
    <dbReference type="NCBI Taxonomy" id="489703"/>
    <lineage>
        <taxon>Bacteria</taxon>
        <taxon>Pseudomonadati</taxon>
        <taxon>Pseudomonadota</taxon>
        <taxon>Gammaproteobacteria</taxon>
        <taxon>Nevskiales</taxon>
        <taxon>Nevskiaceae</taxon>
        <taxon>Solimonas</taxon>
    </lineage>
</organism>
<dbReference type="AlphaFoldDB" id="A0A1H9HZ90"/>
<dbReference type="PANTHER" id="PTHR43391">
    <property type="entry name" value="RETINOL DEHYDROGENASE-RELATED"/>
    <property type="match status" value="1"/>
</dbReference>
<dbReference type="SUPFAM" id="SSF51735">
    <property type="entry name" value="NAD(P)-binding Rossmann-fold domains"/>
    <property type="match status" value="1"/>
</dbReference>
<dbReference type="InterPro" id="IPR036291">
    <property type="entry name" value="NAD(P)-bd_dom_sf"/>
</dbReference>
<evidence type="ECO:0000256" key="1">
    <source>
        <dbReference type="ARBA" id="ARBA00006484"/>
    </source>
</evidence>
<comment type="similarity">
    <text evidence="1 3">Belongs to the short-chain dehydrogenases/reductases (SDR) family.</text>
</comment>